<dbReference type="PROSITE" id="PS00455">
    <property type="entry name" value="AMP_BINDING"/>
    <property type="match status" value="1"/>
</dbReference>
<evidence type="ECO:0000259" key="2">
    <source>
        <dbReference type="Pfam" id="PF00501"/>
    </source>
</evidence>
<organism evidence="3 4">
    <name type="scientific">Novosphingobium colocasiae</name>
    <dbReference type="NCBI Taxonomy" id="1256513"/>
    <lineage>
        <taxon>Bacteria</taxon>
        <taxon>Pseudomonadati</taxon>
        <taxon>Pseudomonadota</taxon>
        <taxon>Alphaproteobacteria</taxon>
        <taxon>Sphingomonadales</taxon>
        <taxon>Sphingomonadaceae</taxon>
        <taxon>Novosphingobium</taxon>
    </lineage>
</organism>
<proteinExistence type="predicted"/>
<dbReference type="AlphaFoldDB" id="A0A918PNL2"/>
<keyword evidence="4" id="KW-1185">Reference proteome</keyword>
<dbReference type="InterPro" id="IPR045851">
    <property type="entry name" value="AMP-bd_C_sf"/>
</dbReference>
<dbReference type="InterPro" id="IPR050237">
    <property type="entry name" value="ATP-dep_AMP-bd_enzyme"/>
</dbReference>
<comment type="caution">
    <text evidence="3">The sequence shown here is derived from an EMBL/GenBank/DDBJ whole genome shotgun (WGS) entry which is preliminary data.</text>
</comment>
<evidence type="ECO:0000256" key="1">
    <source>
        <dbReference type="ARBA" id="ARBA00022598"/>
    </source>
</evidence>
<keyword evidence="1" id="KW-0436">Ligase</keyword>
<dbReference type="Proteomes" id="UP000648075">
    <property type="component" value="Unassembled WGS sequence"/>
</dbReference>
<evidence type="ECO:0000313" key="4">
    <source>
        <dbReference type="Proteomes" id="UP000648075"/>
    </source>
</evidence>
<gene>
    <name evidence="3" type="ORF">GCM10011614_33420</name>
</gene>
<dbReference type="RefSeq" id="WP_189622431.1">
    <property type="nucleotide sequence ID" value="NZ_BMZA01000023.1"/>
</dbReference>
<dbReference type="InterPro" id="IPR000873">
    <property type="entry name" value="AMP-dep_synth/lig_dom"/>
</dbReference>
<reference evidence="3" key="2">
    <citation type="submission" date="2020-09" db="EMBL/GenBank/DDBJ databases">
        <authorList>
            <person name="Sun Q."/>
            <person name="Kim S."/>
        </authorList>
    </citation>
    <scope>NUCLEOTIDE SEQUENCE</scope>
    <source>
        <strain evidence="3">KCTC 32255</strain>
    </source>
</reference>
<dbReference type="InterPro" id="IPR020845">
    <property type="entry name" value="AMP-binding_CS"/>
</dbReference>
<dbReference type="Gene3D" id="3.40.50.12780">
    <property type="entry name" value="N-terminal domain of ligase-like"/>
    <property type="match status" value="1"/>
</dbReference>
<dbReference type="InterPro" id="IPR042099">
    <property type="entry name" value="ANL_N_sf"/>
</dbReference>
<dbReference type="Pfam" id="PF23562">
    <property type="entry name" value="AMP-binding_C_3"/>
    <property type="match status" value="1"/>
</dbReference>
<accession>A0A918PNL2</accession>
<sequence>MTVLLDALQAQARRHPERAALDPIGRGPILWGELPLLVSQRAEALAAQFDPARPVALQLDYSPEAAVLELALLEAGIPALCLPAFFTQAQRDHALSVCGAQVLLETPAMGAHARRTAPPSLPGGTARISFTSGSTGTPKGLCLSAEHMLTVARSVVDAVGSEHAGRHLAVLPPGILLETIAGFFATMLAGGTWVCPAQAQIGLADPFRPDFGRMLEVIAAQRITSLILVPEYLAGLVAVLSASGSRLPDLTLVAVGGAHVPPALIARARDVGLPVRQGYGLTECASVVSLERGAGDPPGSVGPPLGHVRAHVAADGEIVLEGPMFLGTVGEPRAPGPLHTGDVGKIDDEGRIWLSGRKSNQLVTSFGRNVSPEWVEAALLAQPDIAQAMVHGDGRPSPEALIVPAQPQADIANAVAAANATLPAYAQVAAWREVAHFTPLNGMLTGNGRLRRKAIAAALLDREPAFIHQLEAATVRQRLTFLAIPQVRAGLAGAIGLQTYRDYLAQAWHHVRHTVPLLKAARARLSHRADLAHALDAYIVEEDGHDEWILADIRAAGGDADSVRASRPAPATAAMVAHAYDRIDNGNPVSFFGMVYVLESVSVALAQRGASAVAERLGLPPQAFTYLTSHGALDLDHMHFFTDLVNRLDDPGDRAAIIGMAQDMFCLFGNVFASIDLEALDVAA</sequence>
<evidence type="ECO:0000313" key="3">
    <source>
        <dbReference type="EMBL" id="GGZ15862.1"/>
    </source>
</evidence>
<dbReference type="Gene3D" id="3.30.300.30">
    <property type="match status" value="1"/>
</dbReference>
<dbReference type="Gene3D" id="1.20.910.10">
    <property type="entry name" value="Heme oxygenase-like"/>
    <property type="match status" value="1"/>
</dbReference>
<dbReference type="EMBL" id="BMZA01000023">
    <property type="protein sequence ID" value="GGZ15862.1"/>
    <property type="molecule type" value="Genomic_DNA"/>
</dbReference>
<dbReference type="SUPFAM" id="SSF48613">
    <property type="entry name" value="Heme oxygenase-like"/>
    <property type="match status" value="1"/>
</dbReference>
<dbReference type="Pfam" id="PF00501">
    <property type="entry name" value="AMP-binding"/>
    <property type="match status" value="2"/>
</dbReference>
<dbReference type="InterPro" id="IPR016084">
    <property type="entry name" value="Haem_Oase-like_multi-hlx"/>
</dbReference>
<name>A0A918PNL2_9SPHN</name>
<dbReference type="GO" id="GO:0016874">
    <property type="term" value="F:ligase activity"/>
    <property type="evidence" value="ECO:0007669"/>
    <property type="project" value="UniProtKB-KW"/>
</dbReference>
<dbReference type="PANTHER" id="PTHR43767">
    <property type="entry name" value="LONG-CHAIN-FATTY-ACID--COA LIGASE"/>
    <property type="match status" value="1"/>
</dbReference>
<protein>
    <recommendedName>
        <fullName evidence="2">AMP-dependent synthetase/ligase domain-containing protein</fullName>
    </recommendedName>
</protein>
<feature type="domain" description="AMP-dependent synthetase/ligase" evidence="2">
    <location>
        <begin position="8"/>
        <end position="104"/>
    </location>
</feature>
<reference evidence="3" key="1">
    <citation type="journal article" date="2014" name="Int. J. Syst. Evol. Microbiol.">
        <title>Complete genome sequence of Corynebacterium casei LMG S-19264T (=DSM 44701T), isolated from a smear-ripened cheese.</title>
        <authorList>
            <consortium name="US DOE Joint Genome Institute (JGI-PGF)"/>
            <person name="Walter F."/>
            <person name="Albersmeier A."/>
            <person name="Kalinowski J."/>
            <person name="Ruckert C."/>
        </authorList>
    </citation>
    <scope>NUCLEOTIDE SEQUENCE</scope>
    <source>
        <strain evidence="3">KCTC 32255</strain>
    </source>
</reference>
<dbReference type="PANTHER" id="PTHR43767:SF8">
    <property type="entry name" value="LONG-CHAIN-FATTY-ACID--COA LIGASE"/>
    <property type="match status" value="1"/>
</dbReference>
<dbReference type="SUPFAM" id="SSF56801">
    <property type="entry name" value="Acetyl-CoA synthetase-like"/>
    <property type="match status" value="1"/>
</dbReference>
<dbReference type="SMART" id="SM01236">
    <property type="entry name" value="Haem_oxygenase_2"/>
    <property type="match status" value="1"/>
</dbReference>
<feature type="domain" description="AMP-dependent synthetase/ligase" evidence="2">
    <location>
        <begin position="118"/>
        <end position="315"/>
    </location>
</feature>
<dbReference type="Pfam" id="PF14518">
    <property type="entry name" value="Haem_oxygenas_2"/>
    <property type="match status" value="1"/>
</dbReference>